<dbReference type="GO" id="GO:0003941">
    <property type="term" value="F:L-serine ammonia-lyase activity"/>
    <property type="evidence" value="ECO:0007669"/>
    <property type="project" value="InterPro"/>
</dbReference>
<comment type="caution">
    <text evidence="3">The sequence shown here is derived from an EMBL/GenBank/DDBJ whole genome shotgun (WGS) entry which is preliminary data.</text>
</comment>
<proteinExistence type="predicted"/>
<comment type="pathway">
    <text evidence="1">Carbohydrate biosynthesis; gluconeogenesis.</text>
</comment>
<keyword evidence="4" id="KW-1185">Reference proteome</keyword>
<sequence length="136" mass="14776">MFVKRLDNEGPLPRVTRVRAQLLGSLGATGHGHSSPKAVLLGLEGQVPATVDVRGGVEPDLARIRESGRLRLLGTEKGAEAEIAFTEDHALASRFDEARCPAGIRHLRSASDQREGGLTRFCFYGSRMHLSSEQSR</sequence>
<dbReference type="EMBL" id="MLYO01000100">
    <property type="protein sequence ID" value="OIJ88825.1"/>
    <property type="molecule type" value="Genomic_DNA"/>
</dbReference>
<dbReference type="Pfam" id="PF03315">
    <property type="entry name" value="SDH_beta"/>
    <property type="match status" value="1"/>
</dbReference>
<dbReference type="GO" id="GO:0006094">
    <property type="term" value="P:gluconeogenesis"/>
    <property type="evidence" value="ECO:0007669"/>
    <property type="project" value="InterPro"/>
</dbReference>
<gene>
    <name evidence="3" type="ORF">BIV23_42145</name>
</gene>
<dbReference type="SUPFAM" id="SSF143548">
    <property type="entry name" value="Serine metabolism enzymes domain"/>
    <property type="match status" value="1"/>
</dbReference>
<dbReference type="GO" id="GO:0051539">
    <property type="term" value="F:4 iron, 4 sulfur cluster binding"/>
    <property type="evidence" value="ECO:0007669"/>
    <property type="project" value="InterPro"/>
</dbReference>
<name>A0A1S2P5S6_9ACTN</name>
<reference evidence="3 4" key="1">
    <citation type="submission" date="2016-10" db="EMBL/GenBank/DDBJ databases">
        <title>Genome sequence of Streptomyces sp. MUSC 1.</title>
        <authorList>
            <person name="Lee L.-H."/>
            <person name="Ser H.-L."/>
            <person name="Law J.W.-F."/>
        </authorList>
    </citation>
    <scope>NUCLEOTIDE SEQUENCE [LARGE SCALE GENOMIC DNA]</scope>
    <source>
        <strain evidence="3 4">MUSC 1</strain>
    </source>
</reference>
<protein>
    <recommendedName>
        <fullName evidence="2">Serine dehydratase beta chain domain-containing protein</fullName>
    </recommendedName>
</protein>
<accession>A0A1S2P5S6</accession>
<dbReference type="InterPro" id="IPR029009">
    <property type="entry name" value="ASB_dom_sf"/>
</dbReference>
<evidence type="ECO:0000313" key="4">
    <source>
        <dbReference type="Proteomes" id="UP000179642"/>
    </source>
</evidence>
<dbReference type="Proteomes" id="UP000179642">
    <property type="component" value="Unassembled WGS sequence"/>
</dbReference>
<dbReference type="InterPro" id="IPR005131">
    <property type="entry name" value="Ser_deHydtase_bsu"/>
</dbReference>
<organism evidence="3 4">
    <name type="scientific">Streptomyces monashensis</name>
    <dbReference type="NCBI Taxonomy" id="1678012"/>
    <lineage>
        <taxon>Bacteria</taxon>
        <taxon>Bacillati</taxon>
        <taxon>Actinomycetota</taxon>
        <taxon>Actinomycetes</taxon>
        <taxon>Kitasatosporales</taxon>
        <taxon>Streptomycetaceae</taxon>
        <taxon>Streptomyces</taxon>
    </lineage>
</organism>
<dbReference type="AlphaFoldDB" id="A0A1S2P5S6"/>
<evidence type="ECO:0000313" key="3">
    <source>
        <dbReference type="EMBL" id="OIJ88825.1"/>
    </source>
</evidence>
<feature type="domain" description="Serine dehydratase beta chain" evidence="2">
    <location>
        <begin position="2"/>
        <end position="96"/>
    </location>
</feature>
<evidence type="ECO:0000259" key="2">
    <source>
        <dbReference type="Pfam" id="PF03315"/>
    </source>
</evidence>
<evidence type="ECO:0000256" key="1">
    <source>
        <dbReference type="ARBA" id="ARBA00004742"/>
    </source>
</evidence>
<dbReference type="Gene3D" id="3.30.1330.90">
    <property type="entry name" value="D-3-phosphoglycerate dehydrogenase, domain 3"/>
    <property type="match status" value="1"/>
</dbReference>